<reference evidence="3 4" key="1">
    <citation type="submission" date="2016-10" db="EMBL/GenBank/DDBJ databases">
        <authorList>
            <person name="de Groot N.N."/>
        </authorList>
    </citation>
    <scope>NUCLEOTIDE SEQUENCE [LARGE SCALE GENOMIC DNA]</scope>
    <source>
        <strain evidence="3 4">CGMCC 1.6291</strain>
    </source>
</reference>
<keyword evidence="4" id="KW-1185">Reference proteome</keyword>
<evidence type="ECO:0000256" key="2">
    <source>
        <dbReference type="SAM" id="SignalP"/>
    </source>
</evidence>
<feature type="signal peptide" evidence="2">
    <location>
        <begin position="1"/>
        <end position="26"/>
    </location>
</feature>
<dbReference type="Proteomes" id="UP000199657">
    <property type="component" value="Unassembled WGS sequence"/>
</dbReference>
<protein>
    <submittedName>
        <fullName evidence="3">Uncharacterized protein</fullName>
    </submittedName>
</protein>
<evidence type="ECO:0000313" key="4">
    <source>
        <dbReference type="Proteomes" id="UP000199657"/>
    </source>
</evidence>
<accession>A0A1H8UCM4</accession>
<feature type="chain" id="PRO_5011451869" evidence="2">
    <location>
        <begin position="27"/>
        <end position="228"/>
    </location>
</feature>
<evidence type="ECO:0000256" key="1">
    <source>
        <dbReference type="SAM" id="Phobius"/>
    </source>
</evidence>
<organism evidence="3 4">
    <name type="scientific">Aquisalimonas asiatica</name>
    <dbReference type="NCBI Taxonomy" id="406100"/>
    <lineage>
        <taxon>Bacteria</taxon>
        <taxon>Pseudomonadati</taxon>
        <taxon>Pseudomonadota</taxon>
        <taxon>Gammaproteobacteria</taxon>
        <taxon>Chromatiales</taxon>
        <taxon>Ectothiorhodospiraceae</taxon>
        <taxon>Aquisalimonas</taxon>
    </lineage>
</organism>
<keyword evidence="1" id="KW-1133">Transmembrane helix</keyword>
<keyword evidence="2" id="KW-0732">Signal</keyword>
<sequence>MRIVGYRSGVVLAVLLLIQLSTPTLAETTNADDSAGSESAEVQILRAQVEAMERHHDDLLSTVHWTLGVILSGVVLLLGYNWYQNRLVYAQEKEALVKELRTTLGQELDEAREELARRHKEEFSQRLARMEFDLLELERYKWNQKGVLKNALRCDVRLLNTAVQSGTDEYIAGALNALKEDMSALSEQPANNVLGFEAADIQSALARVPAQHQATVERIQQLLRDTLN</sequence>
<name>A0A1H8UCM4_9GAMM</name>
<dbReference type="EMBL" id="FOEG01000006">
    <property type="protein sequence ID" value="SEP00945.1"/>
    <property type="molecule type" value="Genomic_DNA"/>
</dbReference>
<keyword evidence="1" id="KW-0812">Transmembrane</keyword>
<evidence type="ECO:0000313" key="3">
    <source>
        <dbReference type="EMBL" id="SEP00945.1"/>
    </source>
</evidence>
<feature type="transmembrane region" description="Helical" evidence="1">
    <location>
        <begin position="62"/>
        <end position="83"/>
    </location>
</feature>
<dbReference type="AlphaFoldDB" id="A0A1H8UCM4"/>
<keyword evidence="1" id="KW-0472">Membrane</keyword>
<proteinExistence type="predicted"/>
<gene>
    <name evidence="3" type="ORF">SAMN04488052_10698</name>
</gene>